<accession>A0A6A5SKT2</accession>
<gene>
    <name evidence="3" type="ORF">EJ02DRAFT_406874</name>
</gene>
<feature type="signal peptide" evidence="1">
    <location>
        <begin position="1"/>
        <end position="15"/>
    </location>
</feature>
<dbReference type="Pfam" id="PF14529">
    <property type="entry name" value="Exo_endo_phos_2"/>
    <property type="match status" value="1"/>
</dbReference>
<dbReference type="AlphaFoldDB" id="A0A6A5SKT2"/>
<feature type="chain" id="PRO_5025583102" description="Endonuclease/exonuclease/phosphatase domain-containing protein" evidence="1">
    <location>
        <begin position="16"/>
        <end position="128"/>
    </location>
</feature>
<evidence type="ECO:0000256" key="1">
    <source>
        <dbReference type="SAM" id="SignalP"/>
    </source>
</evidence>
<dbReference type="Gene3D" id="3.60.10.10">
    <property type="entry name" value="Endonuclease/exonuclease/phosphatase"/>
    <property type="match status" value="1"/>
</dbReference>
<proteinExistence type="predicted"/>
<evidence type="ECO:0000259" key="2">
    <source>
        <dbReference type="Pfam" id="PF14529"/>
    </source>
</evidence>
<protein>
    <recommendedName>
        <fullName evidence="2">Endonuclease/exonuclease/phosphatase domain-containing protein</fullName>
    </recommendedName>
</protein>
<keyword evidence="1" id="KW-0732">Signal</keyword>
<sequence length="128" mass="13933">MLLPLVLPSSALVLGDLNTYYGWWDPLCTTTSPGAENFINWIEAQHLELINTPGIGTFFCTNMSRESVLDLTFATQDLAGKIEDWQVLPSLGSDHHGLLFAIQAPSTNAAHGAYATAQPPKFNTQKAD</sequence>
<dbReference type="Proteomes" id="UP000800038">
    <property type="component" value="Unassembled WGS sequence"/>
</dbReference>
<evidence type="ECO:0000313" key="3">
    <source>
        <dbReference type="EMBL" id="KAF1940234.1"/>
    </source>
</evidence>
<dbReference type="InterPro" id="IPR005135">
    <property type="entry name" value="Endo/exonuclease/phosphatase"/>
</dbReference>
<dbReference type="SUPFAM" id="SSF56219">
    <property type="entry name" value="DNase I-like"/>
    <property type="match status" value="1"/>
</dbReference>
<dbReference type="InterPro" id="IPR036691">
    <property type="entry name" value="Endo/exonu/phosph_ase_sf"/>
</dbReference>
<dbReference type="OrthoDB" id="3942396at2759"/>
<name>A0A6A5SKT2_9PLEO</name>
<dbReference type="EMBL" id="ML976066">
    <property type="protein sequence ID" value="KAF1940234.1"/>
    <property type="molecule type" value="Genomic_DNA"/>
</dbReference>
<evidence type="ECO:0000313" key="4">
    <source>
        <dbReference type="Proteomes" id="UP000800038"/>
    </source>
</evidence>
<dbReference type="GO" id="GO:0003824">
    <property type="term" value="F:catalytic activity"/>
    <property type="evidence" value="ECO:0007669"/>
    <property type="project" value="InterPro"/>
</dbReference>
<reference evidence="3" key="1">
    <citation type="journal article" date="2020" name="Stud. Mycol.">
        <title>101 Dothideomycetes genomes: a test case for predicting lifestyles and emergence of pathogens.</title>
        <authorList>
            <person name="Haridas S."/>
            <person name="Albert R."/>
            <person name="Binder M."/>
            <person name="Bloem J."/>
            <person name="Labutti K."/>
            <person name="Salamov A."/>
            <person name="Andreopoulos B."/>
            <person name="Baker S."/>
            <person name="Barry K."/>
            <person name="Bills G."/>
            <person name="Bluhm B."/>
            <person name="Cannon C."/>
            <person name="Castanera R."/>
            <person name="Culley D."/>
            <person name="Daum C."/>
            <person name="Ezra D."/>
            <person name="Gonzalez J."/>
            <person name="Henrissat B."/>
            <person name="Kuo A."/>
            <person name="Liang C."/>
            <person name="Lipzen A."/>
            <person name="Lutzoni F."/>
            <person name="Magnuson J."/>
            <person name="Mondo S."/>
            <person name="Nolan M."/>
            <person name="Ohm R."/>
            <person name="Pangilinan J."/>
            <person name="Park H.-J."/>
            <person name="Ramirez L."/>
            <person name="Alfaro M."/>
            <person name="Sun H."/>
            <person name="Tritt A."/>
            <person name="Yoshinaga Y."/>
            <person name="Zwiers L.-H."/>
            <person name="Turgeon B."/>
            <person name="Goodwin S."/>
            <person name="Spatafora J."/>
            <person name="Crous P."/>
            <person name="Grigoriev I."/>
        </authorList>
    </citation>
    <scope>NUCLEOTIDE SEQUENCE</scope>
    <source>
        <strain evidence="3">CBS 161.51</strain>
    </source>
</reference>
<organism evidence="3 4">
    <name type="scientific">Clathrospora elynae</name>
    <dbReference type="NCBI Taxonomy" id="706981"/>
    <lineage>
        <taxon>Eukaryota</taxon>
        <taxon>Fungi</taxon>
        <taxon>Dikarya</taxon>
        <taxon>Ascomycota</taxon>
        <taxon>Pezizomycotina</taxon>
        <taxon>Dothideomycetes</taxon>
        <taxon>Pleosporomycetidae</taxon>
        <taxon>Pleosporales</taxon>
        <taxon>Diademaceae</taxon>
        <taxon>Clathrospora</taxon>
    </lineage>
</organism>
<keyword evidence="4" id="KW-1185">Reference proteome</keyword>
<feature type="domain" description="Endonuclease/exonuclease/phosphatase" evidence="2">
    <location>
        <begin position="10"/>
        <end position="97"/>
    </location>
</feature>